<evidence type="ECO:0000256" key="1">
    <source>
        <dbReference type="SAM" id="SignalP"/>
    </source>
</evidence>
<proteinExistence type="predicted"/>
<name>A0AAE3H358_9BACT</name>
<dbReference type="AlphaFoldDB" id="A0AAE3H358"/>
<evidence type="ECO:0000313" key="2">
    <source>
        <dbReference type="EMBL" id="MCP9764137.1"/>
    </source>
</evidence>
<keyword evidence="4" id="KW-1185">Reference proteome</keyword>
<protein>
    <recommendedName>
        <fullName evidence="5">DUF2268 domain-containing protein</fullName>
    </recommendedName>
</protein>
<accession>A0AAE3H358</accession>
<evidence type="ECO:0000313" key="4">
    <source>
        <dbReference type="Proteomes" id="UP001204144"/>
    </source>
</evidence>
<comment type="caution">
    <text evidence="3">The sequence shown here is derived from an EMBL/GenBank/DDBJ whole genome shotgun (WGS) entry which is preliminary data.</text>
</comment>
<keyword evidence="1" id="KW-0732">Signal</keyword>
<evidence type="ECO:0008006" key="5">
    <source>
        <dbReference type="Google" id="ProtNLM"/>
    </source>
</evidence>
<reference evidence="3 4" key="1">
    <citation type="submission" date="2018-11" db="EMBL/GenBank/DDBJ databases">
        <title>Novel bacteria species description.</title>
        <authorList>
            <person name="Han J.-H."/>
        </authorList>
    </citation>
    <scope>NUCLEOTIDE SEQUENCE [LARGE SCALE GENOMIC DNA]</scope>
    <source>
        <strain evidence="3 4">KCTC23259</strain>
    </source>
</reference>
<dbReference type="RefSeq" id="WP_255037894.1">
    <property type="nucleotide sequence ID" value="NZ_RJUF01000072.1"/>
</dbReference>
<organism evidence="3 4">
    <name type="scientific">Lacihabitans soyangensis</name>
    <dbReference type="NCBI Taxonomy" id="869394"/>
    <lineage>
        <taxon>Bacteria</taxon>
        <taxon>Pseudomonadati</taxon>
        <taxon>Bacteroidota</taxon>
        <taxon>Cytophagia</taxon>
        <taxon>Cytophagales</taxon>
        <taxon>Leadbetterellaceae</taxon>
        <taxon>Lacihabitans</taxon>
    </lineage>
</organism>
<feature type="signal peptide" evidence="1">
    <location>
        <begin position="1"/>
        <end position="19"/>
    </location>
</feature>
<feature type="chain" id="PRO_5044706036" description="DUF2268 domain-containing protein" evidence="1">
    <location>
        <begin position="20"/>
        <end position="329"/>
    </location>
</feature>
<dbReference type="Proteomes" id="UP001204144">
    <property type="component" value="Unassembled WGS sequence"/>
</dbReference>
<dbReference type="EMBL" id="RJUF01000127">
    <property type="protein sequence ID" value="MCP9764254.1"/>
    <property type="molecule type" value="Genomic_DNA"/>
</dbReference>
<evidence type="ECO:0000313" key="3">
    <source>
        <dbReference type="EMBL" id="MCP9764254.1"/>
    </source>
</evidence>
<gene>
    <name evidence="2" type="ORF">EGI31_14385</name>
    <name evidence="3" type="ORF">EGI31_15010</name>
</gene>
<dbReference type="EMBL" id="RJUF01000072">
    <property type="protein sequence ID" value="MCP9764137.1"/>
    <property type="molecule type" value="Genomic_DNA"/>
</dbReference>
<sequence length="329" mass="37664">MKKAILIISLFLLSQLTQAQNLITTDLENFGEMYGQLPTAKTTEDTLNLIRANLLAKGSATFKEYIQLKESLNNYKIEEEFLNKLRLYPKYYASVLRQSEVFKSKEIIQRINAAYGKLLKIYPEAKIKPNVICIGIMDDGGKSFESGQYVGLELFTCNSFADTTEVVETTGLIDYLKAGSFDINRMDELIVHELVHLSQFKGNDEFLKTFKGTIQYIPLLGEGGAAFIADLVFDFKATIGPGTFNAIQYKYCEENKDRLWQDYKNLTDMSKISDYFYKNTDLYPVRSVGYYLGYQVCKQYYEKAKNKKQAIKDIIEVTDYDGLVRKSGF</sequence>